<dbReference type="SUPFAM" id="SSF54637">
    <property type="entry name" value="Thioesterase/thiol ester dehydrase-isomerase"/>
    <property type="match status" value="2"/>
</dbReference>
<dbReference type="GO" id="GO:0016790">
    <property type="term" value="F:thiolester hydrolase activity"/>
    <property type="evidence" value="ECO:0007669"/>
    <property type="project" value="InterPro"/>
</dbReference>
<evidence type="ECO:0000259" key="1">
    <source>
        <dbReference type="Pfam" id="PF01643"/>
    </source>
</evidence>
<dbReference type="Pfam" id="PF01643">
    <property type="entry name" value="Acyl-ACP_TE"/>
    <property type="match status" value="1"/>
</dbReference>
<evidence type="ECO:0000313" key="2">
    <source>
        <dbReference type="EMBL" id="CCV64520.1"/>
    </source>
</evidence>
<dbReference type="GO" id="GO:0006633">
    <property type="term" value="P:fatty acid biosynthetic process"/>
    <property type="evidence" value="ECO:0007669"/>
    <property type="project" value="InterPro"/>
</dbReference>
<dbReference type="KEGG" id="apal:BN85409430"/>
<protein>
    <submittedName>
        <fullName evidence="2">Putative acyl-acyl carrier protein (ACP) thioesterase</fullName>
    </submittedName>
</protein>
<dbReference type="InterPro" id="IPR029069">
    <property type="entry name" value="HotDog_dom_sf"/>
</dbReference>
<dbReference type="HOGENOM" id="CLU_045466_2_1_14"/>
<dbReference type="InterPro" id="IPR002864">
    <property type="entry name" value="Acyl-ACP_thioesterase_NHD"/>
</dbReference>
<organism evidence="2 3">
    <name type="scientific">Alteracholeplasma palmae (strain ATCC 49389 / J233)</name>
    <name type="common">Acholeplasma palmae</name>
    <dbReference type="NCBI Taxonomy" id="1318466"/>
    <lineage>
        <taxon>Bacteria</taxon>
        <taxon>Bacillati</taxon>
        <taxon>Mycoplasmatota</taxon>
        <taxon>Mollicutes</taxon>
        <taxon>Acholeplasmatales</taxon>
        <taxon>Acholeplasmataceae</taxon>
        <taxon>Acholeplasma</taxon>
    </lineage>
</organism>
<evidence type="ECO:0000313" key="3">
    <source>
        <dbReference type="Proteomes" id="UP000032740"/>
    </source>
</evidence>
<dbReference type="Gene3D" id="3.10.129.10">
    <property type="entry name" value="Hotdog Thioesterase"/>
    <property type="match status" value="1"/>
</dbReference>
<reference evidence="2 3" key="1">
    <citation type="journal article" date="2013" name="J. Mol. Microbiol. Biotechnol.">
        <title>Analysis of the Complete Genomes of Acholeplasma brassicae , A. palmae and A. laidlawii and Their Comparison to the Obligate Parasites from ' Candidatus Phytoplasma'.</title>
        <authorList>
            <person name="Kube M."/>
            <person name="Siewert C."/>
            <person name="Migdoll A.M."/>
            <person name="Duduk B."/>
            <person name="Holz S."/>
            <person name="Rabus R."/>
            <person name="Seemuller E."/>
            <person name="Mitrovic J."/>
            <person name="Muller I."/>
            <person name="Buttner C."/>
            <person name="Reinhardt R."/>
        </authorList>
    </citation>
    <scope>NUCLEOTIDE SEQUENCE [LARGE SCALE GENOMIC DNA]</scope>
    <source>
        <strain evidence="2 3">J233</strain>
    </source>
</reference>
<dbReference type="Proteomes" id="UP000032740">
    <property type="component" value="Chromosome"/>
</dbReference>
<feature type="domain" description="Acyl-ACP thioesterase N-terminal hotdog" evidence="1">
    <location>
        <begin position="2"/>
        <end position="127"/>
    </location>
</feature>
<dbReference type="STRING" id="1318466.BN85409430"/>
<dbReference type="AlphaFoldDB" id="U4KQD6"/>
<dbReference type="OrthoDB" id="9801517at2"/>
<dbReference type="EMBL" id="FO681347">
    <property type="protein sequence ID" value="CCV64520.1"/>
    <property type="molecule type" value="Genomic_DNA"/>
</dbReference>
<dbReference type="RefSeq" id="WP_026660307.1">
    <property type="nucleotide sequence ID" value="NC_022538.1"/>
</dbReference>
<sequence length="235" mass="27698">MYKTTYQILSSQIGPSNKLKLFDLINILQDVEGLHIDQLGEFSTSLKDNNLGIYLSFRQVNIKKWPKLFDTLHIETYPYDTKGYFGYRNTIIYNDKKEVIAETYCLGTFMSLDTLRPTKINQEIIDTLDQETRYDMEYLPRKIGYNKDNYLSRGADITVDIMHIDSYLHMNNAFYIAFAESLLPENYTIGNFRAEYKKPVLYKEVIHAELYKEESFYIVVIKNENNDDCAIIEFR</sequence>
<keyword evidence="3" id="KW-1185">Reference proteome</keyword>
<name>U4KQD6_ALTPJ</name>
<proteinExistence type="predicted"/>
<gene>
    <name evidence="2" type="ORF">BN85409430</name>
</gene>
<accession>U4KQD6</accession>